<accession>A0AAV5U504</accession>
<name>A0AAV5U504_9BILA</name>
<dbReference type="Proteomes" id="UP001432027">
    <property type="component" value="Unassembled WGS sequence"/>
</dbReference>
<proteinExistence type="predicted"/>
<dbReference type="EMBL" id="BTSX01000005">
    <property type="protein sequence ID" value="GMT01961.1"/>
    <property type="molecule type" value="Genomic_DNA"/>
</dbReference>
<comment type="caution">
    <text evidence="1">The sequence shown here is derived from an EMBL/GenBank/DDBJ whole genome shotgun (WGS) entry which is preliminary data.</text>
</comment>
<organism evidence="1 2">
    <name type="scientific">Pristionchus entomophagus</name>
    <dbReference type="NCBI Taxonomy" id="358040"/>
    <lineage>
        <taxon>Eukaryota</taxon>
        <taxon>Metazoa</taxon>
        <taxon>Ecdysozoa</taxon>
        <taxon>Nematoda</taxon>
        <taxon>Chromadorea</taxon>
        <taxon>Rhabditida</taxon>
        <taxon>Rhabditina</taxon>
        <taxon>Diplogasteromorpha</taxon>
        <taxon>Diplogasteroidea</taxon>
        <taxon>Neodiplogasteridae</taxon>
        <taxon>Pristionchus</taxon>
    </lineage>
</organism>
<keyword evidence="2" id="KW-1185">Reference proteome</keyword>
<gene>
    <name evidence="1" type="ORF">PENTCL1PPCAC_24135</name>
</gene>
<evidence type="ECO:0000313" key="2">
    <source>
        <dbReference type="Proteomes" id="UP001432027"/>
    </source>
</evidence>
<protein>
    <submittedName>
        <fullName evidence="1">Uncharacterized protein</fullName>
    </submittedName>
</protein>
<reference evidence="1" key="1">
    <citation type="submission" date="2023-10" db="EMBL/GenBank/DDBJ databases">
        <title>Genome assembly of Pristionchus species.</title>
        <authorList>
            <person name="Yoshida K."/>
            <person name="Sommer R.J."/>
        </authorList>
    </citation>
    <scope>NUCLEOTIDE SEQUENCE</scope>
    <source>
        <strain evidence="1">RS0144</strain>
    </source>
</reference>
<evidence type="ECO:0000313" key="1">
    <source>
        <dbReference type="EMBL" id="GMT01961.1"/>
    </source>
</evidence>
<feature type="non-terminal residue" evidence="1">
    <location>
        <position position="1"/>
    </location>
</feature>
<sequence>RTIRRREYRLEVSDAQSILGRKMRMIRKRSTSESERMPTRTKFEPQHISGAITHKVTALLHRFSFKRIIIHQISIDDHFLAYLERVVSVCSLILMNIVFDKNLHSDGCERFRSLLFSAKPYSIKVGFACEYSIMDERFLREYAQTVRLPSLYFYDNPLHNPLVRPAVDFAEILSEFRTLHSSRLLINTDLLIEPLLKRLGHRRKGRYDFLVTRGFTQREIAAAIQPRPGMQYTLMNGVAHHIEITGTPHKARITVFGNVVDHLTGLTLHILEVLFNDGTDCSSLLL</sequence>
<dbReference type="AlphaFoldDB" id="A0AAV5U504"/>